<keyword evidence="4" id="KW-1185">Reference proteome</keyword>
<gene>
    <name evidence="3" type="ORF">CLV30_12543</name>
</gene>
<dbReference type="InterPro" id="IPR015943">
    <property type="entry name" value="WD40/YVTN_repeat-like_dom_sf"/>
</dbReference>
<keyword evidence="2" id="KW-0732">Signal</keyword>
<name>A0A2P8DHF9_9ACTN</name>
<reference evidence="3 4" key="1">
    <citation type="submission" date="2018-03" db="EMBL/GenBank/DDBJ databases">
        <title>Genomic Encyclopedia of Archaeal and Bacterial Type Strains, Phase II (KMG-II): from individual species to whole genera.</title>
        <authorList>
            <person name="Goeker M."/>
        </authorList>
    </citation>
    <scope>NUCLEOTIDE SEQUENCE [LARGE SCALE GENOMIC DNA]</scope>
    <source>
        <strain evidence="3 4">DSM 45211</strain>
    </source>
</reference>
<organism evidence="3 4">
    <name type="scientific">Haloactinopolyspora alba</name>
    <dbReference type="NCBI Taxonomy" id="648780"/>
    <lineage>
        <taxon>Bacteria</taxon>
        <taxon>Bacillati</taxon>
        <taxon>Actinomycetota</taxon>
        <taxon>Actinomycetes</taxon>
        <taxon>Jiangellales</taxon>
        <taxon>Jiangellaceae</taxon>
        <taxon>Haloactinopolyspora</taxon>
    </lineage>
</organism>
<evidence type="ECO:0000256" key="2">
    <source>
        <dbReference type="SAM" id="SignalP"/>
    </source>
</evidence>
<dbReference type="InterPro" id="IPR011044">
    <property type="entry name" value="Quino_amine_DH_bsu"/>
</dbReference>
<feature type="chain" id="PRO_5015181758" description="Pyrroloquinoline-quinone binding quinoprotein" evidence="2">
    <location>
        <begin position="28"/>
        <end position="415"/>
    </location>
</feature>
<evidence type="ECO:0008006" key="5">
    <source>
        <dbReference type="Google" id="ProtNLM"/>
    </source>
</evidence>
<dbReference type="PROSITE" id="PS51257">
    <property type="entry name" value="PROKAR_LIPOPROTEIN"/>
    <property type="match status" value="1"/>
</dbReference>
<dbReference type="InterPro" id="IPR047697">
    <property type="entry name" value="AztD-like"/>
</dbReference>
<dbReference type="RefSeq" id="WP_106539595.1">
    <property type="nucleotide sequence ID" value="NZ_PYGE01000025.1"/>
</dbReference>
<dbReference type="NCBIfam" id="NF038015">
    <property type="entry name" value="AztD"/>
    <property type="match status" value="1"/>
</dbReference>
<accession>A0A2P8DHF9</accession>
<proteinExistence type="predicted"/>
<dbReference type="AlphaFoldDB" id="A0A2P8DHF9"/>
<feature type="region of interest" description="Disordered" evidence="1">
    <location>
        <begin position="30"/>
        <end position="54"/>
    </location>
</feature>
<feature type="signal peptide" evidence="2">
    <location>
        <begin position="1"/>
        <end position="27"/>
    </location>
</feature>
<evidence type="ECO:0000313" key="3">
    <source>
        <dbReference type="EMBL" id="PSK96662.1"/>
    </source>
</evidence>
<dbReference type="Gene3D" id="2.130.10.10">
    <property type="entry name" value="YVTN repeat-like/Quinoprotein amine dehydrogenase"/>
    <property type="match status" value="1"/>
</dbReference>
<dbReference type="EMBL" id="PYGE01000025">
    <property type="protein sequence ID" value="PSK96662.1"/>
    <property type="molecule type" value="Genomic_DNA"/>
</dbReference>
<evidence type="ECO:0000256" key="1">
    <source>
        <dbReference type="SAM" id="MobiDB-lite"/>
    </source>
</evidence>
<dbReference type="Proteomes" id="UP000243528">
    <property type="component" value="Unassembled WGS sequence"/>
</dbReference>
<protein>
    <recommendedName>
        <fullName evidence="5">Pyrroloquinoline-quinone binding quinoprotein</fullName>
    </recommendedName>
</protein>
<evidence type="ECO:0000313" key="4">
    <source>
        <dbReference type="Proteomes" id="UP000243528"/>
    </source>
</evidence>
<dbReference type="OrthoDB" id="3250815at2"/>
<sequence length="415" mass="43807">MTFRTMPTRRVLAAPLTIAALTLTACGTDDDAGTPSAGSTGAPTEQPRETDDATPRLVATYDGGALVLDGETLDVLETFDAEGFTRVNPAGDGRHVLWSVGDAFRVIDTGVWSGEHGDHEHHYVQDPALTDIEFEADHPGHVVHHAGLTALFSDGSGKIEIFDPNALAEGRPETETHTTAEAHHGVAVQLENGELVTTLGDEDSRSGIVVHNADGQEVTRNEQCAGVHGEAPAADGALLFGCENGVLIYRDGRITKVDSPDPYGRIGNQAGSHASPVVLGDYKVDPDAELERPERVSLIDTRSGTLRLVDLGTSYSFRSLGRGPHGAALVLGTDGAIHVIDPATAEVTTSIPVVDPWTEPMRWQQPRPTLTVVGHTAYVTEPAADEIHAVDLESRTVTSTTGLPATPNELTGVSG</sequence>
<dbReference type="SUPFAM" id="SSF50969">
    <property type="entry name" value="YVTN repeat-like/Quinoprotein amine dehydrogenase"/>
    <property type="match status" value="1"/>
</dbReference>
<comment type="caution">
    <text evidence="3">The sequence shown here is derived from an EMBL/GenBank/DDBJ whole genome shotgun (WGS) entry which is preliminary data.</text>
</comment>